<dbReference type="GO" id="GO:0003856">
    <property type="term" value="F:3-dehydroquinate synthase activity"/>
    <property type="evidence" value="ECO:0007669"/>
    <property type="project" value="TreeGrafter"/>
</dbReference>
<evidence type="ECO:0000313" key="3">
    <source>
        <dbReference type="EMBL" id="KAK7690165.1"/>
    </source>
</evidence>
<proteinExistence type="predicted"/>
<dbReference type="Pfam" id="PF24621">
    <property type="entry name" value="DHQS_C"/>
    <property type="match status" value="1"/>
</dbReference>
<dbReference type="InterPro" id="IPR056179">
    <property type="entry name" value="DHQS_C"/>
</dbReference>
<dbReference type="Proteomes" id="UP001385951">
    <property type="component" value="Unassembled WGS sequence"/>
</dbReference>
<dbReference type="PANTHER" id="PTHR43622">
    <property type="entry name" value="3-DEHYDROQUINATE SYNTHASE"/>
    <property type="match status" value="1"/>
</dbReference>
<feature type="domain" description="3-dehydroquinate synthase C-terminal" evidence="2">
    <location>
        <begin position="10"/>
        <end position="88"/>
    </location>
</feature>
<reference evidence="3 4" key="1">
    <citation type="submission" date="2022-09" db="EMBL/GenBank/DDBJ databases">
        <authorList>
            <person name="Palmer J.M."/>
        </authorList>
    </citation>
    <scope>NUCLEOTIDE SEQUENCE [LARGE SCALE GENOMIC DNA]</scope>
    <source>
        <strain evidence="3 4">DSM 7382</strain>
    </source>
</reference>
<dbReference type="InterPro" id="IPR050071">
    <property type="entry name" value="Dehydroquinate_synthase"/>
</dbReference>
<protein>
    <recommendedName>
        <fullName evidence="2">3-dehydroquinate synthase C-terminal domain-containing protein</fullName>
    </recommendedName>
</protein>
<dbReference type="SUPFAM" id="SSF56796">
    <property type="entry name" value="Dehydroquinate synthase-like"/>
    <property type="match status" value="1"/>
</dbReference>
<evidence type="ECO:0000259" key="2">
    <source>
        <dbReference type="Pfam" id="PF24621"/>
    </source>
</evidence>
<gene>
    <name evidence="3" type="ORF">QCA50_006815</name>
</gene>
<name>A0AAW0G9V1_9APHY</name>
<accession>A0AAW0G9V1</accession>
<sequence>MLELESPNLHEIALDRVIAFGHSLSPTLELAPVIPLRHGHAINIDMSYFITVAARRGILTEKQRDEYHELSHRVGLSMDHDLFTEELVKKGTQAILKTRDNKQRFAIPSPYGTCQFINDISYSEMFECLKVHKELIKEKYR</sequence>
<evidence type="ECO:0000313" key="4">
    <source>
        <dbReference type="Proteomes" id="UP001385951"/>
    </source>
</evidence>
<dbReference type="EMBL" id="JASBNA010000007">
    <property type="protein sequence ID" value="KAK7690165.1"/>
    <property type="molecule type" value="Genomic_DNA"/>
</dbReference>
<keyword evidence="1" id="KW-0520">NAD</keyword>
<dbReference type="AlphaFoldDB" id="A0AAW0G9V1"/>
<keyword evidence="4" id="KW-1185">Reference proteome</keyword>
<evidence type="ECO:0000256" key="1">
    <source>
        <dbReference type="ARBA" id="ARBA00023027"/>
    </source>
</evidence>
<comment type="caution">
    <text evidence="3">The sequence shown here is derived from an EMBL/GenBank/DDBJ whole genome shotgun (WGS) entry which is preliminary data.</text>
</comment>
<organism evidence="3 4">
    <name type="scientific">Cerrena zonata</name>
    <dbReference type="NCBI Taxonomy" id="2478898"/>
    <lineage>
        <taxon>Eukaryota</taxon>
        <taxon>Fungi</taxon>
        <taxon>Dikarya</taxon>
        <taxon>Basidiomycota</taxon>
        <taxon>Agaricomycotina</taxon>
        <taxon>Agaricomycetes</taxon>
        <taxon>Polyporales</taxon>
        <taxon>Cerrenaceae</taxon>
        <taxon>Cerrena</taxon>
    </lineage>
</organism>
<dbReference type="Gene3D" id="1.20.1090.10">
    <property type="entry name" value="Dehydroquinate synthase-like - alpha domain"/>
    <property type="match status" value="1"/>
</dbReference>
<dbReference type="PANTHER" id="PTHR43622:SF3">
    <property type="entry name" value="2-EPI-5-EPI-VALIOLONE SYNTHASE"/>
    <property type="match status" value="1"/>
</dbReference>